<accession>A0A1Q9HHQ8</accession>
<gene>
    <name evidence="1" type="ORF">BIY22_19265</name>
</gene>
<dbReference type="AlphaFoldDB" id="A0A1Q9HHQ8"/>
<evidence type="ECO:0000313" key="2">
    <source>
        <dbReference type="Proteomes" id="UP000186313"/>
    </source>
</evidence>
<organism evidence="1 2">
    <name type="scientific">Vibrio panuliri</name>
    <dbReference type="NCBI Taxonomy" id="1381081"/>
    <lineage>
        <taxon>Bacteria</taxon>
        <taxon>Pseudomonadati</taxon>
        <taxon>Pseudomonadota</taxon>
        <taxon>Gammaproteobacteria</taxon>
        <taxon>Vibrionales</taxon>
        <taxon>Vibrionaceae</taxon>
        <taxon>Vibrio</taxon>
    </lineage>
</organism>
<dbReference type="OrthoDB" id="5890521at2"/>
<evidence type="ECO:0000313" key="1">
    <source>
        <dbReference type="EMBL" id="OLQ89659.1"/>
    </source>
</evidence>
<dbReference type="Proteomes" id="UP000186313">
    <property type="component" value="Unassembled WGS sequence"/>
</dbReference>
<name>A0A1Q9HHQ8_9VIBR</name>
<dbReference type="EMBL" id="MJMJ01000013">
    <property type="protein sequence ID" value="OLQ89659.1"/>
    <property type="molecule type" value="Genomic_DNA"/>
</dbReference>
<protein>
    <submittedName>
        <fullName evidence="1">Uncharacterized protein</fullName>
    </submittedName>
</protein>
<sequence length="129" mass="14709">MAMKKTIKIKGLEKALEQAQSRASVRTLTANEVYDNLNDVQTELDLILYKKDQVGIKVCLTVYTNVAASYQGIPQSTLVELERGKTVWKLLNVSRNKGIPADARIHNIKEFKEQIAEKLHDRMQRILID</sequence>
<reference evidence="1 2" key="1">
    <citation type="submission" date="2016-09" db="EMBL/GenBank/DDBJ databases">
        <title>Genomic Taxonomy of the Vibrionaceae.</title>
        <authorList>
            <person name="Gonzalez-Castillo A."/>
            <person name="Gomez-Gil B."/>
            <person name="Enciso-Ibarra K."/>
        </authorList>
    </citation>
    <scope>NUCLEOTIDE SEQUENCE [LARGE SCALE GENOMIC DNA]</scope>
    <source>
        <strain evidence="1 2">CAIM 703</strain>
    </source>
</reference>
<proteinExistence type="predicted"/>
<comment type="caution">
    <text evidence="1">The sequence shown here is derived from an EMBL/GenBank/DDBJ whole genome shotgun (WGS) entry which is preliminary data.</text>
</comment>